<dbReference type="Gene3D" id="3.30.450.90">
    <property type="match status" value="1"/>
</dbReference>
<dbReference type="Pfam" id="PF00437">
    <property type="entry name" value="T2SSE"/>
    <property type="match status" value="1"/>
</dbReference>
<organism evidence="5 6">
    <name type="scientific">Clostridium botulinum B2 450</name>
    <dbReference type="NCBI Taxonomy" id="1379739"/>
    <lineage>
        <taxon>Bacteria</taxon>
        <taxon>Bacillati</taxon>
        <taxon>Bacillota</taxon>
        <taxon>Clostridia</taxon>
        <taxon>Eubacteriales</taxon>
        <taxon>Clostridiaceae</taxon>
        <taxon>Clostridium</taxon>
    </lineage>
</organism>
<dbReference type="PANTHER" id="PTHR30258:SF1">
    <property type="entry name" value="PROTEIN TRANSPORT PROTEIN HOFB HOMOLOG"/>
    <property type="match status" value="1"/>
</dbReference>
<reference evidence="5 6" key="1">
    <citation type="submission" date="2014-06" db="EMBL/GenBank/DDBJ databases">
        <title>Genome characterization of distinct group I Clostridium botulinum lineages.</title>
        <authorList>
            <person name="Giordani F."/>
            <person name="Anselmo A."/>
            <person name="Fillo S."/>
            <person name="Palozzi A.M."/>
            <person name="Fortunato A."/>
            <person name="Gentile B."/>
            <person name="Ciammaruconi A."/>
            <person name="Anniballi F."/>
            <person name="De Medici D."/>
            <person name="Lista F."/>
        </authorList>
    </citation>
    <scope>NUCLEOTIDE SEQUENCE [LARGE SCALE GENOMIC DNA]</scope>
    <source>
        <strain evidence="5 6">B2 450</strain>
    </source>
</reference>
<evidence type="ECO:0000256" key="2">
    <source>
        <dbReference type="ARBA" id="ARBA00022741"/>
    </source>
</evidence>
<sequence>MSFSMNHLDLDEIIPNSKELRVKKQCQNIDFSTLRVESSLLKLLPDHICRKHNILPLKIIDEQLYIASSSYLKEEVLYKISFITGKNIKIVLCNREDILGAIKRFYTNYEEKYNAQGIKEEKVIPYEENKEKKLEGPIIKLTDSIIEEAVWRKASDIHIEPFKDFALIRFRIDGILIEFKKISKKIYMSICTRIKIMSYMNIAEKNIPQDGKIQNNYRENNDFRVSTLPTVYGEKLVIRILYKNEKISDLNSLGFLKEDRKNIEKMLKKPNGLILVTGPTGSGKSTTLYSMLQYINNKEKNIITIEEPVEYTIAGINQVNVDYKRDLTFLKGLKSILRQDPDIIMVGEIRDEETAKVAVRASITGHLVLSTLHTNGALESIVRLLDMNIEAYILSDALRGIISQRLVRKICPHCKESYKPSKEEKEFINIKEDFLLYRGRGCHKCNNTGYLGRSIIYEYINIDKEKKNLIKNIVKDNNEKILLENNLKENINKALKQGRTSFSEIQKII</sequence>
<gene>
    <name evidence="5" type="ORF">N495_09625</name>
</gene>
<dbReference type="InterPro" id="IPR001482">
    <property type="entry name" value="T2SS/T4SS_dom"/>
</dbReference>
<dbReference type="PROSITE" id="PS00662">
    <property type="entry name" value="T2SP_E"/>
    <property type="match status" value="1"/>
</dbReference>
<dbReference type="FunFam" id="3.30.300.160:FF:000002">
    <property type="entry name" value="Type II secretion system protein E"/>
    <property type="match status" value="1"/>
</dbReference>
<dbReference type="Gene3D" id="3.30.300.160">
    <property type="entry name" value="Type II secretion system, protein E, N-terminal domain"/>
    <property type="match status" value="1"/>
</dbReference>
<dbReference type="PANTHER" id="PTHR30258">
    <property type="entry name" value="TYPE II SECRETION SYSTEM PROTEIN GSPE-RELATED"/>
    <property type="match status" value="1"/>
</dbReference>
<dbReference type="GO" id="GO:0005886">
    <property type="term" value="C:plasma membrane"/>
    <property type="evidence" value="ECO:0007669"/>
    <property type="project" value="TreeGrafter"/>
</dbReference>
<dbReference type="RefSeq" id="WP_043031943.1">
    <property type="nucleotide sequence ID" value="NZ_JXSU01000007.1"/>
</dbReference>
<dbReference type="GO" id="GO:0016887">
    <property type="term" value="F:ATP hydrolysis activity"/>
    <property type="evidence" value="ECO:0007669"/>
    <property type="project" value="TreeGrafter"/>
</dbReference>
<dbReference type="AlphaFoldDB" id="A0A0D1BYC6"/>
<dbReference type="InterPro" id="IPR027417">
    <property type="entry name" value="P-loop_NTPase"/>
</dbReference>
<accession>A0A0D1BYC6</accession>
<dbReference type="EMBL" id="JXSU01000007">
    <property type="protein sequence ID" value="KIS23841.1"/>
    <property type="molecule type" value="Genomic_DNA"/>
</dbReference>
<dbReference type="SUPFAM" id="SSF160246">
    <property type="entry name" value="EspE N-terminal domain-like"/>
    <property type="match status" value="1"/>
</dbReference>
<dbReference type="OrthoDB" id="9808272at2"/>
<evidence type="ECO:0000313" key="5">
    <source>
        <dbReference type="EMBL" id="KIS23841.1"/>
    </source>
</evidence>
<dbReference type="InterPro" id="IPR037257">
    <property type="entry name" value="T2SS_E_N_sf"/>
</dbReference>
<evidence type="ECO:0000256" key="3">
    <source>
        <dbReference type="ARBA" id="ARBA00022840"/>
    </source>
</evidence>
<evidence type="ECO:0000256" key="1">
    <source>
        <dbReference type="ARBA" id="ARBA00006611"/>
    </source>
</evidence>
<dbReference type="CDD" id="cd01129">
    <property type="entry name" value="PulE-GspE-like"/>
    <property type="match status" value="1"/>
</dbReference>
<dbReference type="SUPFAM" id="SSF52540">
    <property type="entry name" value="P-loop containing nucleoside triphosphate hydrolases"/>
    <property type="match status" value="1"/>
</dbReference>
<dbReference type="GO" id="GO:0005524">
    <property type="term" value="F:ATP binding"/>
    <property type="evidence" value="ECO:0007669"/>
    <property type="project" value="UniProtKB-KW"/>
</dbReference>
<keyword evidence="3" id="KW-0067">ATP-binding</keyword>
<keyword evidence="2" id="KW-0547">Nucleotide-binding</keyword>
<dbReference type="Proteomes" id="UP000032250">
    <property type="component" value="Unassembled WGS sequence"/>
</dbReference>
<dbReference type="Pfam" id="PF05157">
    <property type="entry name" value="MshEN"/>
    <property type="match status" value="1"/>
</dbReference>
<evidence type="ECO:0000259" key="4">
    <source>
        <dbReference type="PROSITE" id="PS00662"/>
    </source>
</evidence>
<protein>
    <submittedName>
        <fullName evidence="5">General secretion pathway protein GspE</fullName>
    </submittedName>
</protein>
<proteinExistence type="inferred from homology"/>
<dbReference type="InterPro" id="IPR007831">
    <property type="entry name" value="T2SS_GspE_N"/>
</dbReference>
<comment type="caution">
    <text evidence="5">The sequence shown here is derived from an EMBL/GenBank/DDBJ whole genome shotgun (WGS) entry which is preliminary data.</text>
</comment>
<comment type="similarity">
    <text evidence="1">Belongs to the GSP E family.</text>
</comment>
<feature type="domain" description="Bacterial type II secretion system protein E" evidence="4">
    <location>
        <begin position="337"/>
        <end position="351"/>
    </location>
</feature>
<name>A0A0D1BYC6_CLOBO</name>
<dbReference type="HOGENOM" id="CLU_013446_10_1_9"/>
<dbReference type="PATRIC" id="fig|1379739.3.peg.2285"/>
<dbReference type="Gene3D" id="3.40.50.300">
    <property type="entry name" value="P-loop containing nucleotide triphosphate hydrolases"/>
    <property type="match status" value="1"/>
</dbReference>
<evidence type="ECO:0000313" key="6">
    <source>
        <dbReference type="Proteomes" id="UP000032250"/>
    </source>
</evidence>